<reference evidence="3" key="1">
    <citation type="journal article" date="2017" name="Appl. Environ. Microbiol.">
        <title>Molecular characterization of an Endozoicomonas-like organism causing infection in king scallop Pecten maximus L.</title>
        <authorList>
            <person name="Cano I."/>
            <person name="van Aerle R."/>
            <person name="Ross S."/>
            <person name="Verner-Jeffreys D.W."/>
            <person name="Paley R.K."/>
            <person name="Rimmer G."/>
            <person name="Ryder D."/>
            <person name="Hooper P."/>
            <person name="Stone D."/>
            <person name="Feist S.W."/>
        </authorList>
    </citation>
    <scope>NUCLEOTIDE SEQUENCE</scope>
</reference>
<accession>A0A2H9T9H8</accession>
<feature type="region of interest" description="Disordered" evidence="1">
    <location>
        <begin position="95"/>
        <end position="115"/>
    </location>
</feature>
<dbReference type="SUPFAM" id="SSF89447">
    <property type="entry name" value="AbrB/MazE/MraZ-like"/>
    <property type="match status" value="1"/>
</dbReference>
<dbReference type="EMBL" id="NSIT01000042">
    <property type="protein sequence ID" value="PJE79886.1"/>
    <property type="molecule type" value="Genomic_DNA"/>
</dbReference>
<dbReference type="AlphaFoldDB" id="A0A2H9T9H8"/>
<gene>
    <name evidence="3" type="ORF">CI610_01110</name>
</gene>
<feature type="compositionally biased region" description="Basic and acidic residues" evidence="1">
    <location>
        <begin position="106"/>
        <end position="115"/>
    </location>
</feature>
<protein>
    <recommendedName>
        <fullName evidence="2">SpoVT-AbrB domain-containing protein</fullName>
    </recommendedName>
</protein>
<organism evidence="3">
    <name type="scientific">invertebrate metagenome</name>
    <dbReference type="NCBI Taxonomy" id="1711999"/>
    <lineage>
        <taxon>unclassified sequences</taxon>
        <taxon>metagenomes</taxon>
        <taxon>organismal metagenomes</taxon>
    </lineage>
</organism>
<proteinExistence type="predicted"/>
<evidence type="ECO:0000259" key="2">
    <source>
        <dbReference type="SMART" id="SM00966"/>
    </source>
</evidence>
<comment type="caution">
    <text evidence="3">The sequence shown here is derived from an EMBL/GenBank/DDBJ whole genome shotgun (WGS) entry which is preliminary data.</text>
</comment>
<evidence type="ECO:0000313" key="3">
    <source>
        <dbReference type="EMBL" id="PJE79886.1"/>
    </source>
</evidence>
<name>A0A2H9T9H8_9ZZZZ</name>
<evidence type="ECO:0000256" key="1">
    <source>
        <dbReference type="SAM" id="MobiDB-lite"/>
    </source>
</evidence>
<dbReference type="InterPro" id="IPR007159">
    <property type="entry name" value="SpoVT-AbrB_dom"/>
</dbReference>
<dbReference type="GO" id="GO:0003677">
    <property type="term" value="F:DNA binding"/>
    <property type="evidence" value="ECO:0007669"/>
    <property type="project" value="InterPro"/>
</dbReference>
<feature type="domain" description="SpoVT-AbrB" evidence="2">
    <location>
        <begin position="35"/>
        <end position="80"/>
    </location>
</feature>
<dbReference type="Gene3D" id="2.10.260.10">
    <property type="match status" value="1"/>
</dbReference>
<sequence>MYKPVWLKNLAEISRPAYLRYYYQTKVILNRDNMHKLTAKRQVTIPQNICTKLGLEPGDFIQVFERDGVAHLVKISSDDLAGSIIPNNREGVPITTQTGKSALKSRAADKFRGES</sequence>
<dbReference type="InterPro" id="IPR037914">
    <property type="entry name" value="SpoVT-AbrB_sf"/>
</dbReference>
<dbReference type="SMART" id="SM00966">
    <property type="entry name" value="SpoVT_AbrB"/>
    <property type="match status" value="1"/>
</dbReference>